<dbReference type="AlphaFoldDB" id="A0A2G9YSC9"/>
<name>A0A2G9YSC9_9BACT</name>
<evidence type="ECO:0000313" key="1">
    <source>
        <dbReference type="EMBL" id="PIP22139.1"/>
    </source>
</evidence>
<accession>A0A2G9YSC9</accession>
<reference evidence="1 2" key="1">
    <citation type="submission" date="2017-09" db="EMBL/GenBank/DDBJ databases">
        <title>Depth-based differentiation of microbial function through sediment-hosted aquifers and enrichment of novel symbionts in the deep terrestrial subsurface.</title>
        <authorList>
            <person name="Probst A.J."/>
            <person name="Ladd B."/>
            <person name="Jarett J.K."/>
            <person name="Geller-Mcgrath D.E."/>
            <person name="Sieber C.M."/>
            <person name="Emerson J.B."/>
            <person name="Anantharaman K."/>
            <person name="Thomas B.C."/>
            <person name="Malmstrom R."/>
            <person name="Stieglmeier M."/>
            <person name="Klingl A."/>
            <person name="Woyke T."/>
            <person name="Ryan C.M."/>
            <person name="Banfield J.F."/>
        </authorList>
    </citation>
    <scope>NUCLEOTIDE SEQUENCE [LARGE SCALE GENOMIC DNA]</scope>
    <source>
        <strain evidence="1">CG23_combo_of_CG06-09_8_20_14_all_39_25</strain>
    </source>
</reference>
<sequence length="328" mass="39138">MINPEKFESKFEKLPKISPEVEEERRKVEISPENRELFEDIIEFPAVQNGLKRYEIFVDYYFGNKLEEESTQKKLEKWEMEPPTKEEIKQRADEVFGYFKDPTYEDILGLEKPAKENEKFNLKSALKEILVKNIANEFKKEELDQLRKAKEGKTEKNFDETLKNILIDKGVERDKGIRVGKLYVTLEGKRKEICYFHIPRFAKGWEEAIKSIIETYKLLADHYLLRDEKFKNVEKLEGFSWIYGDEKKAKSFDTIFGWEKYTDEQLKQILGEEGYRTAQFTGIKLSPKLFDNYLFYGDMPKIGGRWIEKEKFIEKMENIEYPTKEENK</sequence>
<organism evidence="1 2">
    <name type="scientific">Candidatus Nealsonbacteria bacterium CG23_combo_of_CG06-09_8_20_14_all_39_25</name>
    <dbReference type="NCBI Taxonomy" id="1974723"/>
    <lineage>
        <taxon>Bacteria</taxon>
        <taxon>Candidatus Nealsoniibacteriota</taxon>
    </lineage>
</organism>
<gene>
    <name evidence="1" type="ORF">COX38_02265</name>
</gene>
<dbReference type="EMBL" id="PCRN01000074">
    <property type="protein sequence ID" value="PIP22139.1"/>
    <property type="molecule type" value="Genomic_DNA"/>
</dbReference>
<evidence type="ECO:0000313" key="2">
    <source>
        <dbReference type="Proteomes" id="UP000229054"/>
    </source>
</evidence>
<protein>
    <submittedName>
        <fullName evidence="1">Uncharacterized protein</fullName>
    </submittedName>
</protein>
<dbReference type="Proteomes" id="UP000229054">
    <property type="component" value="Unassembled WGS sequence"/>
</dbReference>
<comment type="caution">
    <text evidence="1">The sequence shown here is derived from an EMBL/GenBank/DDBJ whole genome shotgun (WGS) entry which is preliminary data.</text>
</comment>
<proteinExistence type="predicted"/>